<dbReference type="InterPro" id="IPR007267">
    <property type="entry name" value="GtrA_DPMS_TM"/>
</dbReference>
<reference evidence="8 9" key="1">
    <citation type="submission" date="2016-10" db="EMBL/GenBank/DDBJ databases">
        <authorList>
            <person name="de Groot N.N."/>
        </authorList>
    </citation>
    <scope>NUCLEOTIDE SEQUENCE [LARGE SCALE GENOMIC DNA]</scope>
    <source>
        <strain evidence="8 9">DSM 25186</strain>
    </source>
</reference>
<dbReference type="EMBL" id="FNFO01000007">
    <property type="protein sequence ID" value="SDL66843.1"/>
    <property type="molecule type" value="Genomic_DNA"/>
</dbReference>
<sequence length="130" mass="15112">MRLLTEDLFYKMLRFAVVGFSGVFIDFGITWLLKEQLRIQKYVANSAGFLAAATSNYYLNRIWTFASQDPHIARQYGLFIGISAVGLLLNNFLIWVLNDKMRVPFYMAKLLAIGAVTFWNFVLNYFITFR</sequence>
<dbReference type="Proteomes" id="UP000198510">
    <property type="component" value="Unassembled WGS sequence"/>
</dbReference>
<name>A0A1G9LY65_9BACT</name>
<evidence type="ECO:0000256" key="1">
    <source>
        <dbReference type="ARBA" id="ARBA00004141"/>
    </source>
</evidence>
<keyword evidence="9" id="KW-1185">Reference proteome</keyword>
<feature type="transmembrane region" description="Helical" evidence="6">
    <location>
        <begin position="79"/>
        <end position="98"/>
    </location>
</feature>
<dbReference type="RefSeq" id="WP_176956105.1">
    <property type="nucleotide sequence ID" value="NZ_FNFO01000007.1"/>
</dbReference>
<keyword evidence="8" id="KW-0328">Glycosyltransferase</keyword>
<dbReference type="GO" id="GO:0016757">
    <property type="term" value="F:glycosyltransferase activity"/>
    <property type="evidence" value="ECO:0007669"/>
    <property type="project" value="UniProtKB-KW"/>
</dbReference>
<comment type="subcellular location">
    <subcellularLocation>
        <location evidence="1">Membrane</location>
        <topology evidence="1">Multi-pass membrane protein</topology>
    </subcellularLocation>
</comment>
<evidence type="ECO:0000313" key="8">
    <source>
        <dbReference type="EMBL" id="SDL66843.1"/>
    </source>
</evidence>
<evidence type="ECO:0000256" key="6">
    <source>
        <dbReference type="SAM" id="Phobius"/>
    </source>
</evidence>
<feature type="transmembrane region" description="Helical" evidence="6">
    <location>
        <begin position="110"/>
        <end position="127"/>
    </location>
</feature>
<dbReference type="PANTHER" id="PTHR38459">
    <property type="entry name" value="PROPHAGE BACTOPRENOL-LINKED GLUCOSE TRANSLOCASE HOMOLOG"/>
    <property type="match status" value="1"/>
</dbReference>
<evidence type="ECO:0000259" key="7">
    <source>
        <dbReference type="Pfam" id="PF04138"/>
    </source>
</evidence>
<dbReference type="PANTHER" id="PTHR38459:SF1">
    <property type="entry name" value="PROPHAGE BACTOPRENOL-LINKED GLUCOSE TRANSLOCASE HOMOLOG"/>
    <property type="match status" value="1"/>
</dbReference>
<feature type="transmembrane region" description="Helical" evidence="6">
    <location>
        <begin position="12"/>
        <end position="33"/>
    </location>
</feature>
<keyword evidence="5 6" id="KW-0472">Membrane</keyword>
<dbReference type="GO" id="GO:0005886">
    <property type="term" value="C:plasma membrane"/>
    <property type="evidence" value="ECO:0007669"/>
    <property type="project" value="TreeGrafter"/>
</dbReference>
<dbReference type="GO" id="GO:0000271">
    <property type="term" value="P:polysaccharide biosynthetic process"/>
    <property type="evidence" value="ECO:0007669"/>
    <property type="project" value="InterPro"/>
</dbReference>
<gene>
    <name evidence="8" type="ORF">SAMN05421823_107203</name>
</gene>
<evidence type="ECO:0000256" key="2">
    <source>
        <dbReference type="ARBA" id="ARBA00009399"/>
    </source>
</evidence>
<evidence type="ECO:0000313" key="9">
    <source>
        <dbReference type="Proteomes" id="UP000198510"/>
    </source>
</evidence>
<evidence type="ECO:0000256" key="5">
    <source>
        <dbReference type="ARBA" id="ARBA00023136"/>
    </source>
</evidence>
<dbReference type="Pfam" id="PF04138">
    <property type="entry name" value="GtrA_DPMS_TM"/>
    <property type="match status" value="1"/>
</dbReference>
<keyword evidence="8" id="KW-0808">Transferase</keyword>
<feature type="transmembrane region" description="Helical" evidence="6">
    <location>
        <begin position="42"/>
        <end position="59"/>
    </location>
</feature>
<comment type="similarity">
    <text evidence="2">Belongs to the GtrA family.</text>
</comment>
<dbReference type="STRING" id="1075417.SAMN05421823_107203"/>
<evidence type="ECO:0000256" key="4">
    <source>
        <dbReference type="ARBA" id="ARBA00022989"/>
    </source>
</evidence>
<dbReference type="AlphaFoldDB" id="A0A1G9LY65"/>
<dbReference type="InterPro" id="IPR051401">
    <property type="entry name" value="GtrA_CellWall_Glycosyl"/>
</dbReference>
<keyword evidence="3 6" id="KW-0812">Transmembrane</keyword>
<keyword evidence="4 6" id="KW-1133">Transmembrane helix</keyword>
<protein>
    <submittedName>
        <fullName evidence="8">Dolichol-phosphate mannosyltransferase</fullName>
    </submittedName>
</protein>
<organism evidence="8 9">
    <name type="scientific">Catalinimonas alkaloidigena</name>
    <dbReference type="NCBI Taxonomy" id="1075417"/>
    <lineage>
        <taxon>Bacteria</taxon>
        <taxon>Pseudomonadati</taxon>
        <taxon>Bacteroidota</taxon>
        <taxon>Cytophagia</taxon>
        <taxon>Cytophagales</taxon>
        <taxon>Catalimonadaceae</taxon>
        <taxon>Catalinimonas</taxon>
    </lineage>
</organism>
<accession>A0A1G9LY65</accession>
<evidence type="ECO:0000256" key="3">
    <source>
        <dbReference type="ARBA" id="ARBA00022692"/>
    </source>
</evidence>
<feature type="domain" description="GtrA/DPMS transmembrane" evidence="7">
    <location>
        <begin position="14"/>
        <end position="129"/>
    </location>
</feature>
<proteinExistence type="inferred from homology"/>